<reference evidence="1" key="1">
    <citation type="submission" date="2021-01" db="EMBL/GenBank/DDBJ databases">
        <title>Modified the classification status of verrucomicrobia.</title>
        <authorList>
            <person name="Feng X."/>
        </authorList>
    </citation>
    <scope>NUCLEOTIDE SEQUENCE</scope>
    <source>
        <strain evidence="1">_KCTC 22039</strain>
    </source>
</reference>
<sequence length="153" mass="18038">MPNTLQMRIARRNRRSIDYHDYYINERRLADVLKIGDFIPPFGWMSAEIEDQFARMLLGYSESDLRPNRIPLFVCPECADYGCGVGTCEVAFTEEKVTWFRFGWETDYEDKLTQESHEIDVRFDFEPSHYTEFFSQYLLNREQVGAGNPLPAQ</sequence>
<dbReference type="AlphaFoldDB" id="A0A8J7MAQ8"/>
<organism evidence="1 2">
    <name type="scientific">Persicirhabdus sediminis</name>
    <dbReference type="NCBI Taxonomy" id="454144"/>
    <lineage>
        <taxon>Bacteria</taxon>
        <taxon>Pseudomonadati</taxon>
        <taxon>Verrucomicrobiota</taxon>
        <taxon>Verrucomicrobiia</taxon>
        <taxon>Verrucomicrobiales</taxon>
        <taxon>Verrucomicrobiaceae</taxon>
        <taxon>Persicirhabdus</taxon>
    </lineage>
</organism>
<proteinExistence type="predicted"/>
<keyword evidence="2" id="KW-1185">Reference proteome</keyword>
<protein>
    <submittedName>
        <fullName evidence="1">Uncharacterized protein</fullName>
    </submittedName>
</protein>
<dbReference type="EMBL" id="JAENIM010000002">
    <property type="protein sequence ID" value="MBK1789531.1"/>
    <property type="molecule type" value="Genomic_DNA"/>
</dbReference>
<evidence type="ECO:0000313" key="1">
    <source>
        <dbReference type="EMBL" id="MBK1789531.1"/>
    </source>
</evidence>
<name>A0A8J7MAQ8_9BACT</name>
<dbReference type="Proteomes" id="UP000624703">
    <property type="component" value="Unassembled WGS sequence"/>
</dbReference>
<gene>
    <name evidence="1" type="ORF">JIN82_00020</name>
</gene>
<accession>A0A8J7MAQ8</accession>
<evidence type="ECO:0000313" key="2">
    <source>
        <dbReference type="Proteomes" id="UP000624703"/>
    </source>
</evidence>
<comment type="caution">
    <text evidence="1">The sequence shown here is derived from an EMBL/GenBank/DDBJ whole genome shotgun (WGS) entry which is preliminary data.</text>
</comment>